<organism evidence="1 2">
    <name type="scientific">Dysosmobacter segnis</name>
    <dbReference type="NCBI Taxonomy" id="2763042"/>
    <lineage>
        <taxon>Bacteria</taxon>
        <taxon>Bacillati</taxon>
        <taxon>Bacillota</taxon>
        <taxon>Clostridia</taxon>
        <taxon>Eubacteriales</taxon>
        <taxon>Oscillospiraceae</taxon>
        <taxon>Dysosmobacter</taxon>
    </lineage>
</organism>
<evidence type="ECO:0000313" key="2">
    <source>
        <dbReference type="Proteomes" id="UP000620327"/>
    </source>
</evidence>
<dbReference type="Proteomes" id="UP000620327">
    <property type="component" value="Unassembled WGS sequence"/>
</dbReference>
<evidence type="ECO:0000313" key="1">
    <source>
        <dbReference type="EMBL" id="MBC5770272.1"/>
    </source>
</evidence>
<name>A0A923SAQ8_9FIRM</name>
<dbReference type="InterPro" id="IPR025234">
    <property type="entry name" value="YjzH-like"/>
</dbReference>
<accession>A0A923SAQ8</accession>
<reference evidence="1" key="1">
    <citation type="submission" date="2020-08" db="EMBL/GenBank/DDBJ databases">
        <title>Genome public.</title>
        <authorList>
            <person name="Liu C."/>
            <person name="Sun Q."/>
        </authorList>
    </citation>
    <scope>NUCLEOTIDE SEQUENCE</scope>
    <source>
        <strain evidence="1">BX15</strain>
    </source>
</reference>
<sequence length="61" mass="6916">MKAYEYVNIHIGKFVGAGSEAHRAIIDEYAAKGYRYVGYIPTNINNYGKITDLDLVFERDA</sequence>
<dbReference type="EMBL" id="JACOQI010000006">
    <property type="protein sequence ID" value="MBC5770272.1"/>
    <property type="molecule type" value="Genomic_DNA"/>
</dbReference>
<keyword evidence="2" id="KW-1185">Reference proteome</keyword>
<dbReference type="RefSeq" id="WP_187014563.1">
    <property type="nucleotide sequence ID" value="NZ_JACOQI010000006.1"/>
</dbReference>
<gene>
    <name evidence="1" type="ORF">H8Z83_08045</name>
</gene>
<protein>
    <submittedName>
        <fullName evidence="1">DUF4177 domain-containing protein</fullName>
    </submittedName>
</protein>
<comment type="caution">
    <text evidence="1">The sequence shown here is derived from an EMBL/GenBank/DDBJ whole genome shotgun (WGS) entry which is preliminary data.</text>
</comment>
<dbReference type="AlphaFoldDB" id="A0A923SAQ8"/>
<proteinExistence type="predicted"/>
<dbReference type="Pfam" id="PF13783">
    <property type="entry name" value="DUF4177"/>
    <property type="match status" value="1"/>
</dbReference>